<dbReference type="RefSeq" id="WP_092792208.1">
    <property type="nucleotide sequence ID" value="NZ_FOPC01000009.1"/>
</dbReference>
<dbReference type="AlphaFoldDB" id="A0A1I2V7H1"/>
<dbReference type="EMBL" id="FOPC01000009">
    <property type="protein sequence ID" value="SFG84369.1"/>
    <property type="molecule type" value="Genomic_DNA"/>
</dbReference>
<organism evidence="2 3">
    <name type="scientific">Algoriphagus hitonicola</name>
    <dbReference type="NCBI Taxonomy" id="435880"/>
    <lineage>
        <taxon>Bacteria</taxon>
        <taxon>Pseudomonadati</taxon>
        <taxon>Bacteroidota</taxon>
        <taxon>Cytophagia</taxon>
        <taxon>Cytophagales</taxon>
        <taxon>Cyclobacteriaceae</taxon>
        <taxon>Algoriphagus</taxon>
    </lineage>
</organism>
<dbReference type="Proteomes" id="UP000199642">
    <property type="component" value="Unassembled WGS sequence"/>
</dbReference>
<name>A0A1I2V7H1_9BACT</name>
<protein>
    <submittedName>
        <fullName evidence="2">Uncharacterized protein</fullName>
    </submittedName>
</protein>
<evidence type="ECO:0000313" key="2">
    <source>
        <dbReference type="EMBL" id="SFG84369.1"/>
    </source>
</evidence>
<gene>
    <name evidence="2" type="ORF">SAMN04487988_1098</name>
</gene>
<keyword evidence="1" id="KW-0732">Signal</keyword>
<feature type="chain" id="PRO_5011566635" evidence="1">
    <location>
        <begin position="23"/>
        <end position="87"/>
    </location>
</feature>
<feature type="signal peptide" evidence="1">
    <location>
        <begin position="1"/>
        <end position="22"/>
    </location>
</feature>
<reference evidence="3" key="1">
    <citation type="submission" date="2016-10" db="EMBL/GenBank/DDBJ databases">
        <authorList>
            <person name="Varghese N."/>
            <person name="Submissions S."/>
        </authorList>
    </citation>
    <scope>NUCLEOTIDE SEQUENCE [LARGE SCALE GENOMIC DNA]</scope>
    <source>
        <strain evidence="3">DSM 19315</strain>
    </source>
</reference>
<evidence type="ECO:0000256" key="1">
    <source>
        <dbReference type="SAM" id="SignalP"/>
    </source>
</evidence>
<evidence type="ECO:0000313" key="3">
    <source>
        <dbReference type="Proteomes" id="UP000199642"/>
    </source>
</evidence>
<dbReference type="PROSITE" id="PS51257">
    <property type="entry name" value="PROKAR_LIPOPROTEIN"/>
    <property type="match status" value="1"/>
</dbReference>
<keyword evidence="3" id="KW-1185">Reference proteome</keyword>
<proteinExistence type="predicted"/>
<sequence>MKQIRFCTILVLLSLTSCESWLQDIGLKDIQRFDGPCTIILSDGSVVETPYNIEVTIRTEAITYRDEDGKLWSLFREDYESFSCGGN</sequence>
<dbReference type="OrthoDB" id="827672at2"/>
<accession>A0A1I2V7H1</accession>